<dbReference type="Pfam" id="PF13041">
    <property type="entry name" value="PPR_2"/>
    <property type="match status" value="3"/>
</dbReference>
<sequence>MEALLILPAFSVSPPPNFAPTPPYRHRNHLYSVATSTTKSKSILNPNNKSNPYYCHSNLRSDASVTPLPLLTPESKWDPSASNGQESAIFYAEIASNIARDGRFKDFLMVVESIAASGVGVSDFVRLLNVDLISLGIVRSIDGGSAGSVIELLGSVQKLQIDPSLLLNNDAIHALGKYCRSIVECGQEEEIVTLMETLQGYGFPCKKLVGTLQIIRLCVTKVNPGAAIRYAHIFSHAQILLCTTILEFGKKGDLGSAMTVFEASKQGLTSPNMYAYRTIIDVCGLCGDFYKSRAIYEELIALGATPNTYVFNSLMNVNACDLSYTLSRYEKMKYLGVPTDITSYNILLKSCCLARRVDLAKNIYKELKSLETRGLLALDIFTYSTLINVFAEAKMWQMALKIKEDMLSVGVAPSVITWSSLINACANSGLVDQAIQLFKEMLQAGCVPNARCCNIVLHACVEARQYDRAFRLFRSWKESGLQKDGFGRNLENSMGDTDNLGNCASLLNCTSGSSVERFSFGIPFIPTTSTYNTMMKACGTDYDRANTLMDEMKTMGLSPNHISWSILIGICGSSGDVHGAIQILRSSLDAGMQPHHLTYTTAIKVCVEHKYVKDAFLLFAEMKEFGIKPSKATYSTLLRASSRYGSLEEVQQCLAVYQDMRKAGHRPNDYSLKQLIEEWCEGVIQNCHWKEGLHAQLNLIDQGSESMLLEKLAENLQKSTAEYLSIDLRELSKVEARLVILAVLRMIKETYNPGDLITDDVQIILGDAKPESEHESEVKETIIKLLEHDLGLEVASTASKDKICRNDADESSSEEGNRERDNLTSQVYSHTRRPALMQRLKITKESLRRWLHRRVDAFERQPSRCGA</sequence>
<evidence type="ECO:0000256" key="1">
    <source>
        <dbReference type="ARBA" id="ARBA00022737"/>
    </source>
</evidence>
<accession>A0A9P1EAD9</accession>
<comment type="caution">
    <text evidence="4">The sequence shown here is derived from an EMBL/GenBank/DDBJ whole genome shotgun (WGS) entry which is preliminary data.</text>
</comment>
<dbReference type="AlphaFoldDB" id="A0A9P1EAD9"/>
<dbReference type="Gene3D" id="1.25.40.10">
    <property type="entry name" value="Tetratricopeptide repeat domain"/>
    <property type="match status" value="3"/>
</dbReference>
<feature type="repeat" description="PPR" evidence="2">
    <location>
        <begin position="340"/>
        <end position="374"/>
    </location>
</feature>
<feature type="repeat" description="PPR" evidence="2">
    <location>
        <begin position="595"/>
        <end position="629"/>
    </location>
</feature>
<protein>
    <submittedName>
        <fullName evidence="4">Uncharacterized protein</fullName>
    </submittedName>
</protein>
<dbReference type="Proteomes" id="UP001152484">
    <property type="component" value="Unassembled WGS sequence"/>
</dbReference>
<dbReference type="PANTHER" id="PTHR47942:SF50">
    <property type="entry name" value="OS03G0284900 PROTEIN"/>
    <property type="match status" value="1"/>
</dbReference>
<evidence type="ECO:0000256" key="2">
    <source>
        <dbReference type="PROSITE-ProRule" id="PRU00708"/>
    </source>
</evidence>
<keyword evidence="1" id="KW-0677">Repeat</keyword>
<evidence type="ECO:0000256" key="3">
    <source>
        <dbReference type="SAM" id="MobiDB-lite"/>
    </source>
</evidence>
<feature type="repeat" description="PPR" evidence="2">
    <location>
        <begin position="560"/>
        <end position="594"/>
    </location>
</feature>
<feature type="repeat" description="PPR" evidence="2">
    <location>
        <begin position="272"/>
        <end position="306"/>
    </location>
</feature>
<dbReference type="InterPro" id="IPR002885">
    <property type="entry name" value="PPR_rpt"/>
</dbReference>
<dbReference type="EMBL" id="CAMAPE010000027">
    <property type="protein sequence ID" value="CAH9091697.1"/>
    <property type="molecule type" value="Genomic_DNA"/>
</dbReference>
<organism evidence="4 5">
    <name type="scientific">Cuscuta europaea</name>
    <name type="common">European dodder</name>
    <dbReference type="NCBI Taxonomy" id="41803"/>
    <lineage>
        <taxon>Eukaryota</taxon>
        <taxon>Viridiplantae</taxon>
        <taxon>Streptophyta</taxon>
        <taxon>Embryophyta</taxon>
        <taxon>Tracheophyta</taxon>
        <taxon>Spermatophyta</taxon>
        <taxon>Magnoliopsida</taxon>
        <taxon>eudicotyledons</taxon>
        <taxon>Gunneridae</taxon>
        <taxon>Pentapetalae</taxon>
        <taxon>asterids</taxon>
        <taxon>lamiids</taxon>
        <taxon>Solanales</taxon>
        <taxon>Convolvulaceae</taxon>
        <taxon>Cuscuteae</taxon>
        <taxon>Cuscuta</taxon>
        <taxon>Cuscuta subgen. Cuscuta</taxon>
    </lineage>
</organism>
<dbReference type="OrthoDB" id="185373at2759"/>
<dbReference type="PANTHER" id="PTHR47942">
    <property type="entry name" value="TETRATRICOPEPTIDE REPEAT (TPR)-LIKE SUPERFAMILY PROTEIN-RELATED"/>
    <property type="match status" value="1"/>
</dbReference>
<keyword evidence="5" id="KW-1185">Reference proteome</keyword>
<dbReference type="Pfam" id="PF01535">
    <property type="entry name" value="PPR"/>
    <property type="match status" value="2"/>
</dbReference>
<feature type="repeat" description="PPR" evidence="2">
    <location>
        <begin position="414"/>
        <end position="448"/>
    </location>
</feature>
<feature type="repeat" description="PPR" evidence="2">
    <location>
        <begin position="630"/>
        <end position="667"/>
    </location>
</feature>
<name>A0A9P1EAD9_CUSEU</name>
<dbReference type="InterPro" id="IPR011990">
    <property type="entry name" value="TPR-like_helical_dom_sf"/>
</dbReference>
<gene>
    <name evidence="4" type="ORF">CEURO_LOCUS11671</name>
</gene>
<dbReference type="NCBIfam" id="TIGR00756">
    <property type="entry name" value="PPR"/>
    <property type="match status" value="5"/>
</dbReference>
<feature type="region of interest" description="Disordered" evidence="3">
    <location>
        <begin position="803"/>
        <end position="829"/>
    </location>
</feature>
<evidence type="ECO:0000313" key="5">
    <source>
        <dbReference type="Proteomes" id="UP001152484"/>
    </source>
</evidence>
<feature type="repeat" description="PPR" evidence="2">
    <location>
        <begin position="449"/>
        <end position="483"/>
    </location>
</feature>
<reference evidence="4" key="1">
    <citation type="submission" date="2022-07" db="EMBL/GenBank/DDBJ databases">
        <authorList>
            <person name="Macas J."/>
            <person name="Novak P."/>
            <person name="Neumann P."/>
        </authorList>
    </citation>
    <scope>NUCLEOTIDE SEQUENCE</scope>
</reference>
<proteinExistence type="predicted"/>
<evidence type="ECO:0000313" key="4">
    <source>
        <dbReference type="EMBL" id="CAH9091697.1"/>
    </source>
</evidence>
<dbReference type="InterPro" id="IPR051222">
    <property type="entry name" value="PPR/CCM1_RNA-binding"/>
</dbReference>
<dbReference type="PROSITE" id="PS51375">
    <property type="entry name" value="PPR"/>
    <property type="match status" value="8"/>
</dbReference>
<feature type="repeat" description="PPR" evidence="2">
    <location>
        <begin position="379"/>
        <end position="413"/>
    </location>
</feature>